<dbReference type="InterPro" id="IPR002885">
    <property type="entry name" value="PPR_rpt"/>
</dbReference>
<dbReference type="PANTHER" id="PTHR47926:SF347">
    <property type="entry name" value="PENTATRICOPEPTIDE REPEAT-CONTAINING PROTEIN"/>
    <property type="match status" value="1"/>
</dbReference>
<dbReference type="Proteomes" id="UP000436088">
    <property type="component" value="Unassembled WGS sequence"/>
</dbReference>
<dbReference type="InterPro" id="IPR011990">
    <property type="entry name" value="TPR-like_helical_dom_sf"/>
</dbReference>
<dbReference type="GO" id="GO:0009451">
    <property type="term" value="P:RNA modification"/>
    <property type="evidence" value="ECO:0007669"/>
    <property type="project" value="InterPro"/>
</dbReference>
<proteinExistence type="predicted"/>
<evidence type="ECO:0000313" key="3">
    <source>
        <dbReference type="EMBL" id="KAE8685683.1"/>
    </source>
</evidence>
<organism evidence="3 4">
    <name type="scientific">Hibiscus syriacus</name>
    <name type="common">Rose of Sharon</name>
    <dbReference type="NCBI Taxonomy" id="106335"/>
    <lineage>
        <taxon>Eukaryota</taxon>
        <taxon>Viridiplantae</taxon>
        <taxon>Streptophyta</taxon>
        <taxon>Embryophyta</taxon>
        <taxon>Tracheophyta</taxon>
        <taxon>Spermatophyta</taxon>
        <taxon>Magnoliopsida</taxon>
        <taxon>eudicotyledons</taxon>
        <taxon>Gunneridae</taxon>
        <taxon>Pentapetalae</taxon>
        <taxon>rosids</taxon>
        <taxon>malvids</taxon>
        <taxon>Malvales</taxon>
        <taxon>Malvaceae</taxon>
        <taxon>Malvoideae</taxon>
        <taxon>Hibiscus</taxon>
    </lineage>
</organism>
<dbReference type="PANTHER" id="PTHR47926">
    <property type="entry name" value="PENTATRICOPEPTIDE REPEAT-CONTAINING PROTEIN"/>
    <property type="match status" value="1"/>
</dbReference>
<name>A0A6A2Z2A0_HIBSY</name>
<evidence type="ECO:0000313" key="4">
    <source>
        <dbReference type="Proteomes" id="UP000436088"/>
    </source>
</evidence>
<feature type="repeat" description="PPR" evidence="2">
    <location>
        <begin position="36"/>
        <end position="70"/>
    </location>
</feature>
<dbReference type="AlphaFoldDB" id="A0A6A2Z2A0"/>
<evidence type="ECO:0000256" key="1">
    <source>
        <dbReference type="ARBA" id="ARBA00022737"/>
    </source>
</evidence>
<dbReference type="NCBIfam" id="TIGR00756">
    <property type="entry name" value="PPR"/>
    <property type="match status" value="2"/>
</dbReference>
<accession>A0A6A2Z2A0</accession>
<dbReference type="GO" id="GO:0003723">
    <property type="term" value="F:RNA binding"/>
    <property type="evidence" value="ECO:0007669"/>
    <property type="project" value="InterPro"/>
</dbReference>
<comment type="caution">
    <text evidence="3">The sequence shown here is derived from an EMBL/GenBank/DDBJ whole genome shotgun (WGS) entry which is preliminary data.</text>
</comment>
<sequence length="150" mass="16718">MLLRNCFSWNTVIEGYMKPGNKKKTLELLKLIPRKNDYSWNLILSGFVKANELEVAGDLFDDMPRKNAIAFHSACADLEAIEYGNQIHAHMVVGRKEFDPVSCSSLINLYGKCGDLDGASRALHLMMEPDQFALSPLISGYATSGRMTDT</sequence>
<dbReference type="Gene3D" id="1.25.40.10">
    <property type="entry name" value="Tetratricopeptide repeat domain"/>
    <property type="match status" value="2"/>
</dbReference>
<evidence type="ECO:0000256" key="2">
    <source>
        <dbReference type="PROSITE-ProRule" id="PRU00708"/>
    </source>
</evidence>
<keyword evidence="1" id="KW-0677">Repeat</keyword>
<gene>
    <name evidence="3" type="ORF">F3Y22_tig00111095pilonHSYRG00629</name>
</gene>
<protein>
    <recommendedName>
        <fullName evidence="5">Pentatricopeptide repeat-containing protein</fullName>
    </recommendedName>
</protein>
<dbReference type="InterPro" id="IPR046960">
    <property type="entry name" value="PPR_At4g14850-like_plant"/>
</dbReference>
<reference evidence="3" key="1">
    <citation type="submission" date="2019-09" db="EMBL/GenBank/DDBJ databases">
        <title>Draft genome information of white flower Hibiscus syriacus.</title>
        <authorList>
            <person name="Kim Y.-M."/>
        </authorList>
    </citation>
    <scope>NUCLEOTIDE SEQUENCE [LARGE SCALE GENOMIC DNA]</scope>
    <source>
        <strain evidence="3">YM2019G1</strain>
    </source>
</reference>
<dbReference type="PROSITE" id="PS51375">
    <property type="entry name" value="PPR"/>
    <property type="match status" value="1"/>
</dbReference>
<dbReference type="Pfam" id="PF01535">
    <property type="entry name" value="PPR"/>
    <property type="match status" value="3"/>
</dbReference>
<evidence type="ECO:0008006" key="5">
    <source>
        <dbReference type="Google" id="ProtNLM"/>
    </source>
</evidence>
<dbReference type="EMBL" id="VEPZ02001229">
    <property type="protein sequence ID" value="KAE8685683.1"/>
    <property type="molecule type" value="Genomic_DNA"/>
</dbReference>
<keyword evidence="4" id="KW-1185">Reference proteome</keyword>